<organism evidence="1 2">
    <name type="scientific">Nepenthes gracilis</name>
    <name type="common">Slender pitcher plant</name>
    <dbReference type="NCBI Taxonomy" id="150966"/>
    <lineage>
        <taxon>Eukaryota</taxon>
        <taxon>Viridiplantae</taxon>
        <taxon>Streptophyta</taxon>
        <taxon>Embryophyta</taxon>
        <taxon>Tracheophyta</taxon>
        <taxon>Spermatophyta</taxon>
        <taxon>Magnoliopsida</taxon>
        <taxon>eudicotyledons</taxon>
        <taxon>Gunneridae</taxon>
        <taxon>Pentapetalae</taxon>
        <taxon>Caryophyllales</taxon>
        <taxon>Nepenthaceae</taxon>
        <taxon>Nepenthes</taxon>
    </lineage>
</organism>
<name>A0AAD3TBE1_NEPGR</name>
<dbReference type="EMBL" id="BSYO01000030">
    <property type="protein sequence ID" value="GMH26169.1"/>
    <property type="molecule type" value="Genomic_DNA"/>
</dbReference>
<comment type="caution">
    <text evidence="1">The sequence shown here is derived from an EMBL/GenBank/DDBJ whole genome shotgun (WGS) entry which is preliminary data.</text>
</comment>
<protein>
    <submittedName>
        <fullName evidence="1">Uncharacterized protein</fullName>
    </submittedName>
</protein>
<dbReference type="AlphaFoldDB" id="A0AAD3TBE1"/>
<accession>A0AAD3TBE1</accession>
<sequence>MPPPRNPAPLLSAVDLCAPIGLAARKSPVSRYPAFFSVPSSMEPSRSSWFRCFRNCVVNRLALAMWKREDDDVDLERALQLDGRIPMSVPLNPFKGGERKHFLVPK</sequence>
<gene>
    <name evidence="1" type="ORF">Nepgr_028012</name>
</gene>
<dbReference type="Proteomes" id="UP001279734">
    <property type="component" value="Unassembled WGS sequence"/>
</dbReference>
<evidence type="ECO:0000313" key="1">
    <source>
        <dbReference type="EMBL" id="GMH26169.1"/>
    </source>
</evidence>
<proteinExistence type="predicted"/>
<reference evidence="1" key="1">
    <citation type="submission" date="2023-05" db="EMBL/GenBank/DDBJ databases">
        <title>Nepenthes gracilis genome sequencing.</title>
        <authorList>
            <person name="Fukushima K."/>
        </authorList>
    </citation>
    <scope>NUCLEOTIDE SEQUENCE</scope>
    <source>
        <strain evidence="1">SING2019-196</strain>
    </source>
</reference>
<keyword evidence="2" id="KW-1185">Reference proteome</keyword>
<evidence type="ECO:0000313" key="2">
    <source>
        <dbReference type="Proteomes" id="UP001279734"/>
    </source>
</evidence>